<dbReference type="PANTHER" id="PTHR32208:SF21">
    <property type="entry name" value="LOW QUALITY PROTEIN: ALDEHYDE OXIDASE GLOX-LIKE"/>
    <property type="match status" value="1"/>
</dbReference>
<protein>
    <submittedName>
        <fullName evidence="2">Glyoxal oxidase N-terminus-domain-containing protein</fullName>
    </submittedName>
</protein>
<sequence length="295" mass="32020">NSLPAWAPFPAALKSPSPPPERASHLPIYLLSALVKRWSIEKKKNGGWFHRKENMSVYRSDVFLAALAVAVSFCAAAPQAFLPPTGSNIDASLKVAIPPEVRGSSGAHAQMLFLVPFTNNAVFLDNYHPNFGNGIDLETGDHAKQPFTDADTGLFIFGTEYNLDTNRIRALHPVSNTFCSAGAFFPNGTLFNTGGAEPCEADGNCFSNQGRGPVKDGFDKIRTFAPGPCPNGRCSQDWIETGQTIQRRRWYHSMQTMTDGSLLLVGGANKGGLVLNEASINEANYEIIRPEGVFE</sequence>
<accession>A0A8H8DMY5</accession>
<evidence type="ECO:0000259" key="1">
    <source>
        <dbReference type="Pfam" id="PF07250"/>
    </source>
</evidence>
<name>A0A8H8DMY5_9FUNG</name>
<dbReference type="EMBL" id="JAEFCI010000036">
    <property type="protein sequence ID" value="KAG5463807.1"/>
    <property type="molecule type" value="Genomic_DNA"/>
</dbReference>
<feature type="non-terminal residue" evidence="2">
    <location>
        <position position="1"/>
    </location>
</feature>
<dbReference type="SUPFAM" id="SSF50965">
    <property type="entry name" value="Galactose oxidase, central domain"/>
    <property type="match status" value="1"/>
</dbReference>
<dbReference type="InterPro" id="IPR009880">
    <property type="entry name" value="Glyoxal_oxidase_N"/>
</dbReference>
<dbReference type="OrthoDB" id="2019572at2759"/>
<evidence type="ECO:0000313" key="3">
    <source>
        <dbReference type="Proteomes" id="UP000673691"/>
    </source>
</evidence>
<gene>
    <name evidence="2" type="ORF">BJ554DRAFT_5888</name>
</gene>
<dbReference type="PANTHER" id="PTHR32208">
    <property type="entry name" value="SECRETED PROTEIN-RELATED"/>
    <property type="match status" value="1"/>
</dbReference>
<evidence type="ECO:0000313" key="2">
    <source>
        <dbReference type="EMBL" id="KAG5463807.1"/>
    </source>
</evidence>
<dbReference type="Gene3D" id="2.130.10.80">
    <property type="entry name" value="Galactose oxidase/kelch, beta-propeller"/>
    <property type="match status" value="1"/>
</dbReference>
<feature type="non-terminal residue" evidence="2">
    <location>
        <position position="295"/>
    </location>
</feature>
<reference evidence="2 3" key="1">
    <citation type="journal article" name="Sci. Rep.">
        <title>Genome-scale phylogenetic analyses confirm Olpidium as the closest living zoosporic fungus to the non-flagellated, terrestrial fungi.</title>
        <authorList>
            <person name="Chang Y."/>
            <person name="Rochon D."/>
            <person name="Sekimoto S."/>
            <person name="Wang Y."/>
            <person name="Chovatia M."/>
            <person name="Sandor L."/>
            <person name="Salamov A."/>
            <person name="Grigoriev I.V."/>
            <person name="Stajich J.E."/>
            <person name="Spatafora J.W."/>
        </authorList>
    </citation>
    <scope>NUCLEOTIDE SEQUENCE [LARGE SCALE GENOMIC DNA]</scope>
    <source>
        <strain evidence="2">S191</strain>
    </source>
</reference>
<keyword evidence="3" id="KW-1185">Reference proteome</keyword>
<feature type="domain" description="Glyoxal oxidase N-terminal" evidence="1">
    <location>
        <begin position="135"/>
        <end position="270"/>
    </location>
</feature>
<proteinExistence type="predicted"/>
<comment type="caution">
    <text evidence="2">The sequence shown here is derived from an EMBL/GenBank/DDBJ whole genome shotgun (WGS) entry which is preliminary data.</text>
</comment>
<organism evidence="2 3">
    <name type="scientific">Olpidium bornovanus</name>
    <dbReference type="NCBI Taxonomy" id="278681"/>
    <lineage>
        <taxon>Eukaryota</taxon>
        <taxon>Fungi</taxon>
        <taxon>Fungi incertae sedis</taxon>
        <taxon>Olpidiomycota</taxon>
        <taxon>Olpidiomycotina</taxon>
        <taxon>Olpidiomycetes</taxon>
        <taxon>Olpidiales</taxon>
        <taxon>Olpidiaceae</taxon>
        <taxon>Olpidium</taxon>
    </lineage>
</organism>
<dbReference type="Proteomes" id="UP000673691">
    <property type="component" value="Unassembled WGS sequence"/>
</dbReference>
<dbReference type="Pfam" id="PF07250">
    <property type="entry name" value="Glyoxal_oxid_N"/>
    <property type="match status" value="1"/>
</dbReference>
<dbReference type="InterPro" id="IPR037293">
    <property type="entry name" value="Gal_Oxidase_central_sf"/>
</dbReference>
<dbReference type="InterPro" id="IPR011043">
    <property type="entry name" value="Gal_Oxase/kelch_b-propeller"/>
</dbReference>
<dbReference type="AlphaFoldDB" id="A0A8H8DMY5"/>